<name>A0AB35XMB6_9ACTN</name>
<accession>A0AB35XMB6</accession>
<evidence type="ECO:0000256" key="1">
    <source>
        <dbReference type="SAM" id="MobiDB-lite"/>
    </source>
</evidence>
<organism evidence="2 3">
    <name type="scientific">Cutibacterium avidum</name>
    <dbReference type="NCBI Taxonomy" id="33010"/>
    <lineage>
        <taxon>Bacteria</taxon>
        <taxon>Bacillati</taxon>
        <taxon>Actinomycetota</taxon>
        <taxon>Actinomycetes</taxon>
        <taxon>Propionibacteriales</taxon>
        <taxon>Propionibacteriaceae</taxon>
        <taxon>Cutibacterium</taxon>
    </lineage>
</organism>
<feature type="compositionally biased region" description="Low complexity" evidence="1">
    <location>
        <begin position="70"/>
        <end position="88"/>
    </location>
</feature>
<sequence>MSDVRPGIKRPSRGRVVSVRTGEAEYDMLTAAAAKRGLSVSGFLRGAGLEEAERVLGGGSTPQAGLPGRPETATAGGEGAGAASTPTGTVGIKEASVETKRAYVNLNQIARHVNADRVVTVSSDADSDKLAPVLAAVITRCGEVLRALGHPGH</sequence>
<feature type="region of interest" description="Disordered" evidence="1">
    <location>
        <begin position="54"/>
        <end position="88"/>
    </location>
</feature>
<dbReference type="Proteomes" id="UP001309299">
    <property type="component" value="Unassembled WGS sequence"/>
</dbReference>
<comment type="caution">
    <text evidence="2">The sequence shown here is derived from an EMBL/GenBank/DDBJ whole genome shotgun (WGS) entry which is preliminary data.</text>
</comment>
<proteinExistence type="predicted"/>
<gene>
    <name evidence="2" type="ORF">V7F78_12255</name>
</gene>
<evidence type="ECO:0008006" key="4">
    <source>
        <dbReference type="Google" id="ProtNLM"/>
    </source>
</evidence>
<dbReference type="EMBL" id="JBAKUA010000029">
    <property type="protein sequence ID" value="MEH1547748.1"/>
    <property type="molecule type" value="Genomic_DNA"/>
</dbReference>
<evidence type="ECO:0000313" key="2">
    <source>
        <dbReference type="EMBL" id="MEH1547748.1"/>
    </source>
</evidence>
<dbReference type="AlphaFoldDB" id="A0AB35XMB6"/>
<reference evidence="2" key="1">
    <citation type="submission" date="2024-02" db="EMBL/GenBank/DDBJ databases">
        <title>Bacterial skin colonization with Propionibacterium avidum as a risk factor for Periprosthetic Joint Infections - a single-center prospective study.</title>
        <authorList>
            <person name="Achermann Y."/>
        </authorList>
    </citation>
    <scope>NUCLEOTIDE SEQUENCE</scope>
    <source>
        <strain evidence="2">PAVI-2017310195</strain>
    </source>
</reference>
<protein>
    <recommendedName>
        <fullName evidence="4">CopG family transcriptional regulator</fullName>
    </recommendedName>
</protein>
<evidence type="ECO:0000313" key="3">
    <source>
        <dbReference type="Proteomes" id="UP001309299"/>
    </source>
</evidence>
<dbReference type="RefSeq" id="WP_147612061.1">
    <property type="nucleotide sequence ID" value="NZ_CABKSM010000001.1"/>
</dbReference>